<protein>
    <submittedName>
        <fullName evidence="1">Uncharacterized protein</fullName>
    </submittedName>
</protein>
<keyword evidence="2" id="KW-1185">Reference proteome</keyword>
<comment type="caution">
    <text evidence="1">The sequence shown here is derived from an EMBL/GenBank/DDBJ whole genome shotgun (WGS) entry which is preliminary data.</text>
</comment>
<dbReference type="AlphaFoldDB" id="A0A6V8N5A4"/>
<organism evidence="1 2">
    <name type="scientific">Geomonas limicola</name>
    <dbReference type="NCBI Taxonomy" id="2740186"/>
    <lineage>
        <taxon>Bacteria</taxon>
        <taxon>Pseudomonadati</taxon>
        <taxon>Thermodesulfobacteriota</taxon>
        <taxon>Desulfuromonadia</taxon>
        <taxon>Geobacterales</taxon>
        <taxon>Geobacteraceae</taxon>
        <taxon>Geomonas</taxon>
    </lineage>
</organism>
<name>A0A6V8N5A4_9BACT</name>
<dbReference type="EMBL" id="BLXZ01000001">
    <property type="protein sequence ID" value="GFO66479.1"/>
    <property type="molecule type" value="Genomic_DNA"/>
</dbReference>
<sequence length="45" mass="4490">MVVVTGTDGTDTSKAENCTEEAGVTAGVEQKLPPKAVGLATIKDG</sequence>
<accession>A0A6V8N5A4</accession>
<dbReference type="Proteomes" id="UP000587586">
    <property type="component" value="Unassembled WGS sequence"/>
</dbReference>
<evidence type="ECO:0000313" key="1">
    <source>
        <dbReference type="EMBL" id="GFO66479.1"/>
    </source>
</evidence>
<gene>
    <name evidence="1" type="ORF">GMLC_00580</name>
</gene>
<reference evidence="2" key="1">
    <citation type="submission" date="2020-06" db="EMBL/GenBank/DDBJ databases">
        <title>Draft genomic sequecing of Geomonas sp. Red745.</title>
        <authorList>
            <person name="Itoh H."/>
            <person name="Xu Z.X."/>
            <person name="Ushijima N."/>
            <person name="Masuda Y."/>
            <person name="Shiratori Y."/>
            <person name="Senoo K."/>
        </authorList>
    </citation>
    <scope>NUCLEOTIDE SEQUENCE [LARGE SCALE GENOMIC DNA]</scope>
    <source>
        <strain evidence="2">Red745</strain>
    </source>
</reference>
<proteinExistence type="predicted"/>
<evidence type="ECO:0000313" key="2">
    <source>
        <dbReference type="Proteomes" id="UP000587586"/>
    </source>
</evidence>